<evidence type="ECO:0000313" key="6">
    <source>
        <dbReference type="Proteomes" id="UP000037069"/>
    </source>
</evidence>
<dbReference type="InterPro" id="IPR036186">
    <property type="entry name" value="Serpin_sf"/>
</dbReference>
<keyword evidence="6" id="KW-1185">Reference proteome</keyword>
<evidence type="ECO:0000313" key="5">
    <source>
        <dbReference type="EMBL" id="KNC22997.1"/>
    </source>
</evidence>
<dbReference type="InterPro" id="IPR023796">
    <property type="entry name" value="Serpin_dom"/>
</dbReference>
<dbReference type="InterPro" id="IPR042185">
    <property type="entry name" value="Serpin_sf_2"/>
</dbReference>
<organism evidence="5 6">
    <name type="scientific">Lucilia cuprina</name>
    <name type="common">Green bottle fly</name>
    <name type="synonym">Australian sheep blowfly</name>
    <dbReference type="NCBI Taxonomy" id="7375"/>
    <lineage>
        <taxon>Eukaryota</taxon>
        <taxon>Metazoa</taxon>
        <taxon>Ecdysozoa</taxon>
        <taxon>Arthropoda</taxon>
        <taxon>Hexapoda</taxon>
        <taxon>Insecta</taxon>
        <taxon>Pterygota</taxon>
        <taxon>Neoptera</taxon>
        <taxon>Endopterygota</taxon>
        <taxon>Diptera</taxon>
        <taxon>Brachycera</taxon>
        <taxon>Muscomorpha</taxon>
        <taxon>Oestroidea</taxon>
        <taxon>Calliphoridae</taxon>
        <taxon>Luciliinae</taxon>
        <taxon>Lucilia</taxon>
    </lineage>
</organism>
<comment type="similarity">
    <text evidence="1 2">Belongs to the serpin family.</text>
</comment>
<dbReference type="InterPro" id="IPR000215">
    <property type="entry name" value="Serpin_fam"/>
</dbReference>
<feature type="chain" id="PRO_5005535003" description="Serpin domain-containing protein" evidence="3">
    <location>
        <begin position="31"/>
        <end position="364"/>
    </location>
</feature>
<sequence>MSTYFHIFSEYNHNRFLVLNFLLALPLTSTADILAELQNFGEQLFHKVCDSHPKEEDQLVGPFPLATLLILLCVNAEKDSAYEITDNLGLNSQSIQAITSVYLGQLRQLELSHLFTMSNHISVLDRQNVIEKIDLTAGDTIDGWPSIDICDIETLSSKTHLLLSTEIHFKSLFLYNFASTAKGAFYTIEGEEIGFDVLTLLANLKYGEIPELKANAVEIPYSDGDTSLVIILPNTQGGVIELEQDLKLFPLNGVDSYLKHQWITVVMPKIHIFAEISLKEELKMLGMSRMFNHLCDGKNIQVLDVISNATFSIDEKSAGLDPFLGQDTYNYPPENVSEFHINHPFIFIIKSSLNVIYLYGKLIK</sequence>
<evidence type="ECO:0000256" key="1">
    <source>
        <dbReference type="ARBA" id="ARBA00009500"/>
    </source>
</evidence>
<dbReference type="PROSITE" id="PS00284">
    <property type="entry name" value="SERPIN"/>
    <property type="match status" value="1"/>
</dbReference>
<evidence type="ECO:0000259" key="4">
    <source>
        <dbReference type="SMART" id="SM00093"/>
    </source>
</evidence>
<dbReference type="Gene3D" id="2.30.39.10">
    <property type="entry name" value="Alpha-1-antitrypsin, domain 1"/>
    <property type="match status" value="1"/>
</dbReference>
<keyword evidence="3" id="KW-0732">Signal</keyword>
<comment type="caution">
    <text evidence="5">The sequence shown here is derived from an EMBL/GenBank/DDBJ whole genome shotgun (WGS) entry which is preliminary data.</text>
</comment>
<evidence type="ECO:0000256" key="2">
    <source>
        <dbReference type="RuleBase" id="RU000411"/>
    </source>
</evidence>
<dbReference type="GO" id="GO:0004867">
    <property type="term" value="F:serine-type endopeptidase inhibitor activity"/>
    <property type="evidence" value="ECO:0007669"/>
    <property type="project" value="InterPro"/>
</dbReference>
<dbReference type="PANTHER" id="PTHR11461">
    <property type="entry name" value="SERINE PROTEASE INHIBITOR, SERPIN"/>
    <property type="match status" value="1"/>
</dbReference>
<dbReference type="AlphaFoldDB" id="A0A0L0BSH7"/>
<dbReference type="Pfam" id="PF00079">
    <property type="entry name" value="Serpin"/>
    <property type="match status" value="1"/>
</dbReference>
<dbReference type="OrthoDB" id="9518664at2759"/>
<accession>A0A0L0BSH7</accession>
<dbReference type="GO" id="GO:0005615">
    <property type="term" value="C:extracellular space"/>
    <property type="evidence" value="ECO:0007669"/>
    <property type="project" value="InterPro"/>
</dbReference>
<proteinExistence type="inferred from homology"/>
<name>A0A0L0BSH7_LUCCU</name>
<dbReference type="InterPro" id="IPR023795">
    <property type="entry name" value="Serpin_CS"/>
</dbReference>
<reference evidence="5 6" key="1">
    <citation type="journal article" date="2015" name="Nat. Commun.">
        <title>Lucilia cuprina genome unlocks parasitic fly biology to underpin future interventions.</title>
        <authorList>
            <person name="Anstead C.A."/>
            <person name="Korhonen P.K."/>
            <person name="Young N.D."/>
            <person name="Hall R.S."/>
            <person name="Jex A.R."/>
            <person name="Murali S.C."/>
            <person name="Hughes D.S."/>
            <person name="Lee S.F."/>
            <person name="Perry T."/>
            <person name="Stroehlein A.J."/>
            <person name="Ansell B.R."/>
            <person name="Breugelmans B."/>
            <person name="Hofmann A."/>
            <person name="Qu J."/>
            <person name="Dugan S."/>
            <person name="Lee S.L."/>
            <person name="Chao H."/>
            <person name="Dinh H."/>
            <person name="Han Y."/>
            <person name="Doddapaneni H.V."/>
            <person name="Worley K.C."/>
            <person name="Muzny D.M."/>
            <person name="Ioannidis P."/>
            <person name="Waterhouse R.M."/>
            <person name="Zdobnov E.M."/>
            <person name="James P.J."/>
            <person name="Bagnall N.H."/>
            <person name="Kotze A.C."/>
            <person name="Gibbs R.A."/>
            <person name="Richards S."/>
            <person name="Batterham P."/>
            <person name="Gasser R.B."/>
        </authorList>
    </citation>
    <scope>NUCLEOTIDE SEQUENCE [LARGE SCALE GENOMIC DNA]</scope>
    <source>
        <strain evidence="5 6">LS</strain>
        <tissue evidence="5">Full body</tissue>
    </source>
</reference>
<protein>
    <recommendedName>
        <fullName evidence="4">Serpin domain-containing protein</fullName>
    </recommendedName>
</protein>
<dbReference type="PANTHER" id="PTHR11461:SF211">
    <property type="entry name" value="GH10112P-RELATED"/>
    <property type="match status" value="1"/>
</dbReference>
<evidence type="ECO:0000256" key="3">
    <source>
        <dbReference type="SAM" id="SignalP"/>
    </source>
</evidence>
<dbReference type="STRING" id="7375.A0A0L0BSH7"/>
<gene>
    <name evidence="5" type="ORF">FF38_07933</name>
</gene>
<feature type="domain" description="Serpin" evidence="4">
    <location>
        <begin position="42"/>
        <end position="364"/>
    </location>
</feature>
<dbReference type="Proteomes" id="UP000037069">
    <property type="component" value="Unassembled WGS sequence"/>
</dbReference>
<dbReference type="SUPFAM" id="SSF56574">
    <property type="entry name" value="Serpins"/>
    <property type="match status" value="1"/>
</dbReference>
<feature type="signal peptide" evidence="3">
    <location>
        <begin position="1"/>
        <end position="30"/>
    </location>
</feature>
<dbReference type="SMART" id="SM00093">
    <property type="entry name" value="SERPIN"/>
    <property type="match status" value="1"/>
</dbReference>
<dbReference type="EMBL" id="JRES01001423">
    <property type="protein sequence ID" value="KNC22997.1"/>
    <property type="molecule type" value="Genomic_DNA"/>
</dbReference>